<dbReference type="InterPro" id="IPR003607">
    <property type="entry name" value="HD/PDEase_dom"/>
</dbReference>
<sequence length="370" mass="41559">MAHYNNLEAEFVSYDRLLKSVFEALRLELPSLSRISLVKYDQERDQLSTVADYTYQGTPLRRYQAPLRPQSSLAECASTGECRTINDYLAYPLDHEKPHSNWLRQQGYRSSLTVPLYAFGKFCAFVFFNAGQSDVFQPSMLERLKWHVEAIKAKCIAEVALLNVVRGYCDVSSEITRLRDAETGAHLKRMSRYSYLIARDLSDMHGLSDEQINQIAQFAPLHDIGKVGIADEILLKPGKLTLEEREIMQSHVQLGVACMESLLTKHYAAQLPGLSVLLDIIAAHHEMLDGTGYPLGLQGAQIPIAARIVTVADIFDALTSIRPYKSAWSVTDALLELDRLVDDGKIDGDCVASLRRQIDEIEVVRQSLPD</sequence>
<accession>A0ABP9EW59</accession>
<dbReference type="InterPro" id="IPR037522">
    <property type="entry name" value="HD_GYP_dom"/>
</dbReference>
<proteinExistence type="predicted"/>
<dbReference type="InterPro" id="IPR003018">
    <property type="entry name" value="GAF"/>
</dbReference>
<dbReference type="InterPro" id="IPR052020">
    <property type="entry name" value="Cyclic_di-GMP/3'3'-cGAMP_PDE"/>
</dbReference>
<dbReference type="SUPFAM" id="SSF109604">
    <property type="entry name" value="HD-domain/PDEase-like"/>
    <property type="match status" value="1"/>
</dbReference>
<dbReference type="PROSITE" id="PS51832">
    <property type="entry name" value="HD_GYP"/>
    <property type="match status" value="1"/>
</dbReference>
<dbReference type="InterPro" id="IPR029016">
    <property type="entry name" value="GAF-like_dom_sf"/>
</dbReference>
<dbReference type="SMART" id="SM00471">
    <property type="entry name" value="HDc"/>
    <property type="match status" value="1"/>
</dbReference>
<dbReference type="PANTHER" id="PTHR45228">
    <property type="entry name" value="CYCLIC DI-GMP PHOSPHODIESTERASE TM_0186-RELATED"/>
    <property type="match status" value="1"/>
</dbReference>
<dbReference type="Pfam" id="PF13185">
    <property type="entry name" value="GAF_2"/>
    <property type="match status" value="1"/>
</dbReference>
<evidence type="ECO:0000259" key="1">
    <source>
        <dbReference type="PROSITE" id="PS51832"/>
    </source>
</evidence>
<organism evidence="2 3">
    <name type="scientific">Ferrimonas pelagia</name>
    <dbReference type="NCBI Taxonomy" id="1177826"/>
    <lineage>
        <taxon>Bacteria</taxon>
        <taxon>Pseudomonadati</taxon>
        <taxon>Pseudomonadota</taxon>
        <taxon>Gammaproteobacteria</taxon>
        <taxon>Alteromonadales</taxon>
        <taxon>Ferrimonadaceae</taxon>
        <taxon>Ferrimonas</taxon>
    </lineage>
</organism>
<dbReference type="Gene3D" id="1.10.3210.10">
    <property type="entry name" value="Hypothetical protein af1432"/>
    <property type="match status" value="1"/>
</dbReference>
<dbReference type="SUPFAM" id="SSF55781">
    <property type="entry name" value="GAF domain-like"/>
    <property type="match status" value="1"/>
</dbReference>
<dbReference type="RefSeq" id="WP_345335385.1">
    <property type="nucleotide sequence ID" value="NZ_BAABJZ010000072.1"/>
</dbReference>
<evidence type="ECO:0000313" key="3">
    <source>
        <dbReference type="Proteomes" id="UP001499988"/>
    </source>
</evidence>
<protein>
    <submittedName>
        <fullName evidence="2">HD domain-containing protein</fullName>
    </submittedName>
</protein>
<dbReference type="Pfam" id="PF13487">
    <property type="entry name" value="HD_5"/>
    <property type="match status" value="1"/>
</dbReference>
<dbReference type="CDD" id="cd00077">
    <property type="entry name" value="HDc"/>
    <property type="match status" value="1"/>
</dbReference>
<dbReference type="Gene3D" id="3.30.450.40">
    <property type="match status" value="1"/>
</dbReference>
<gene>
    <name evidence="2" type="ORF">GCM10023333_21460</name>
</gene>
<feature type="domain" description="HD-GYP" evidence="1">
    <location>
        <begin position="161"/>
        <end position="370"/>
    </location>
</feature>
<dbReference type="PANTHER" id="PTHR45228:SF1">
    <property type="entry name" value="CYCLIC DI-GMP PHOSPHODIESTERASE TM_0186"/>
    <property type="match status" value="1"/>
</dbReference>
<keyword evidence="3" id="KW-1185">Reference proteome</keyword>
<dbReference type="Proteomes" id="UP001499988">
    <property type="component" value="Unassembled WGS sequence"/>
</dbReference>
<reference evidence="3" key="1">
    <citation type="journal article" date="2019" name="Int. J. Syst. Evol. Microbiol.">
        <title>The Global Catalogue of Microorganisms (GCM) 10K type strain sequencing project: providing services to taxonomists for standard genome sequencing and annotation.</title>
        <authorList>
            <consortium name="The Broad Institute Genomics Platform"/>
            <consortium name="The Broad Institute Genome Sequencing Center for Infectious Disease"/>
            <person name="Wu L."/>
            <person name="Ma J."/>
        </authorList>
    </citation>
    <scope>NUCLEOTIDE SEQUENCE [LARGE SCALE GENOMIC DNA]</scope>
    <source>
        <strain evidence="3">JCM 18401</strain>
    </source>
</reference>
<comment type="caution">
    <text evidence="2">The sequence shown here is derived from an EMBL/GenBank/DDBJ whole genome shotgun (WGS) entry which is preliminary data.</text>
</comment>
<name>A0ABP9EW59_9GAMM</name>
<dbReference type="EMBL" id="BAABJZ010000072">
    <property type="protein sequence ID" value="GAA4887743.1"/>
    <property type="molecule type" value="Genomic_DNA"/>
</dbReference>
<evidence type="ECO:0000313" key="2">
    <source>
        <dbReference type="EMBL" id="GAA4887743.1"/>
    </source>
</evidence>